<evidence type="ECO:0000313" key="3">
    <source>
        <dbReference type="Proteomes" id="UP001642405"/>
    </source>
</evidence>
<proteinExistence type="predicted"/>
<dbReference type="EMBL" id="CAWUHB010000003">
    <property type="protein sequence ID" value="CAK7211123.1"/>
    <property type="molecule type" value="Genomic_DNA"/>
</dbReference>
<dbReference type="Proteomes" id="UP001642405">
    <property type="component" value="Unassembled WGS sequence"/>
</dbReference>
<evidence type="ECO:0000313" key="2">
    <source>
        <dbReference type="EMBL" id="CAK7211123.1"/>
    </source>
</evidence>
<comment type="caution">
    <text evidence="2">The sequence shown here is derived from an EMBL/GenBank/DDBJ whole genome shotgun (WGS) entry which is preliminary data.</text>
</comment>
<keyword evidence="3" id="KW-1185">Reference proteome</keyword>
<reference evidence="2 3" key="1">
    <citation type="submission" date="2024-01" db="EMBL/GenBank/DDBJ databases">
        <authorList>
            <person name="Allen C."/>
            <person name="Tagirdzhanova G."/>
        </authorList>
    </citation>
    <scope>NUCLEOTIDE SEQUENCE [LARGE SCALE GENOMIC DNA]</scope>
</reference>
<evidence type="ECO:0000256" key="1">
    <source>
        <dbReference type="SAM" id="MobiDB-lite"/>
    </source>
</evidence>
<protein>
    <submittedName>
        <fullName evidence="2">Uncharacterized protein</fullName>
    </submittedName>
</protein>
<name>A0ABP0AV20_9PEZI</name>
<gene>
    <name evidence="2" type="ORF">SCUCBS95973_001024</name>
</gene>
<feature type="region of interest" description="Disordered" evidence="1">
    <location>
        <begin position="1"/>
        <end position="29"/>
    </location>
</feature>
<sequence length="93" mass="10437">MGSFGELKKNSAEKVGAGASGLNPFTDAERQRVRDDPEYVYMFRHSLNRLTLVSTKGSEPNNMFGAFMIGIMKKRLGESRGEFKKLISEWSSD</sequence>
<organism evidence="2 3">
    <name type="scientific">Sporothrix curviconia</name>
    <dbReference type="NCBI Taxonomy" id="1260050"/>
    <lineage>
        <taxon>Eukaryota</taxon>
        <taxon>Fungi</taxon>
        <taxon>Dikarya</taxon>
        <taxon>Ascomycota</taxon>
        <taxon>Pezizomycotina</taxon>
        <taxon>Sordariomycetes</taxon>
        <taxon>Sordariomycetidae</taxon>
        <taxon>Ophiostomatales</taxon>
        <taxon>Ophiostomataceae</taxon>
        <taxon>Sporothrix</taxon>
    </lineage>
</organism>
<feature type="compositionally biased region" description="Basic and acidic residues" evidence="1">
    <location>
        <begin position="1"/>
        <end position="12"/>
    </location>
</feature>
<accession>A0ABP0AV20</accession>